<evidence type="ECO:0000313" key="4">
    <source>
        <dbReference type="Proteomes" id="UP000286104"/>
    </source>
</evidence>
<gene>
    <name evidence="2" type="ORF">DW848_02065</name>
    <name evidence="1" type="ORF">DWV45_14615</name>
</gene>
<dbReference type="Proteomes" id="UP000283683">
    <property type="component" value="Unassembled WGS sequence"/>
</dbReference>
<organism evidence="1 3">
    <name type="scientific">Agathobacter rectalis</name>
    <dbReference type="NCBI Taxonomy" id="39491"/>
    <lineage>
        <taxon>Bacteria</taxon>
        <taxon>Bacillati</taxon>
        <taxon>Bacillota</taxon>
        <taxon>Clostridia</taxon>
        <taxon>Lachnospirales</taxon>
        <taxon>Lachnospiraceae</taxon>
        <taxon>Agathobacter</taxon>
    </lineage>
</organism>
<evidence type="ECO:0000313" key="2">
    <source>
        <dbReference type="EMBL" id="RHC41249.1"/>
    </source>
</evidence>
<reference evidence="3 4" key="1">
    <citation type="submission" date="2018-08" db="EMBL/GenBank/DDBJ databases">
        <title>A genome reference for cultivated species of the human gut microbiota.</title>
        <authorList>
            <person name="Zou Y."/>
            <person name="Xue W."/>
            <person name="Luo G."/>
        </authorList>
    </citation>
    <scope>NUCLEOTIDE SEQUENCE [LARGE SCALE GENOMIC DNA]</scope>
    <source>
        <strain evidence="1 3">AF06-19</strain>
        <strain evidence="2 4">AM36-3AA</strain>
    </source>
</reference>
<evidence type="ECO:0000313" key="3">
    <source>
        <dbReference type="Proteomes" id="UP000283683"/>
    </source>
</evidence>
<dbReference type="RefSeq" id="WP_118327292.1">
    <property type="nucleotide sequence ID" value="NZ_JBBNFZ010000169.1"/>
</dbReference>
<dbReference type="Proteomes" id="UP000286104">
    <property type="component" value="Unassembled WGS sequence"/>
</dbReference>
<name>A0A413DH29_9FIRM</name>
<protein>
    <submittedName>
        <fullName evidence="1">Uncharacterized protein</fullName>
    </submittedName>
</protein>
<evidence type="ECO:0000313" key="1">
    <source>
        <dbReference type="EMBL" id="RGW85155.1"/>
    </source>
</evidence>
<dbReference type="EMBL" id="QSHU01000002">
    <property type="protein sequence ID" value="RHC41249.1"/>
    <property type="molecule type" value="Genomic_DNA"/>
</dbReference>
<dbReference type="AlphaFoldDB" id="A0A413DH29"/>
<accession>A0A413DH29</accession>
<sequence length="84" mass="9283">MAKGIKLNREQYKNVKRMDHKQMETFVVNMYNAGYEDGKKTAGSRVKPSDIAVAISEIKGIGTKKAAEIMAAVNKLYEGGTKQC</sequence>
<comment type="caution">
    <text evidence="1">The sequence shown here is derived from an EMBL/GenBank/DDBJ whole genome shotgun (WGS) entry which is preliminary data.</text>
</comment>
<dbReference type="EMBL" id="QSAZ01000019">
    <property type="protein sequence ID" value="RGW85155.1"/>
    <property type="molecule type" value="Genomic_DNA"/>
</dbReference>
<proteinExistence type="predicted"/>